<evidence type="ECO:0000313" key="13">
    <source>
        <dbReference type="Proteomes" id="UP000019377"/>
    </source>
</evidence>
<evidence type="ECO:0000256" key="2">
    <source>
        <dbReference type="ARBA" id="ARBA00004496"/>
    </source>
</evidence>
<dbReference type="FunFam" id="3.40.50.1100:FF:000040">
    <property type="entry name" value="L-serine dehydratase, putative"/>
    <property type="match status" value="1"/>
</dbReference>
<gene>
    <name evidence="12" type="ORF">PSEUBRA_SCAF2g02736</name>
</gene>
<dbReference type="OrthoDB" id="7773036at2759"/>
<comment type="subcellular location">
    <subcellularLocation>
        <location evidence="2">Cytoplasm</location>
    </subcellularLocation>
</comment>
<protein>
    <recommendedName>
        <fullName evidence="5">L-serine ammonia-lyase</fullName>
        <ecNumber evidence="5">4.3.1.17</ecNumber>
    </recommendedName>
</protein>
<keyword evidence="8" id="KW-0663">Pyridoxal phosphate</keyword>
<name>V5ERA7_KALBG</name>
<dbReference type="HOGENOM" id="CLU_021152_3_0_1"/>
<evidence type="ECO:0000256" key="7">
    <source>
        <dbReference type="ARBA" id="ARBA00022490"/>
    </source>
</evidence>
<dbReference type="EC" id="4.3.1.17" evidence="5"/>
<dbReference type="GO" id="GO:0030170">
    <property type="term" value="F:pyridoxal phosphate binding"/>
    <property type="evidence" value="ECO:0007669"/>
    <property type="project" value="InterPro"/>
</dbReference>
<dbReference type="PROSITE" id="PS00165">
    <property type="entry name" value="DEHYDRATASE_SER_THR"/>
    <property type="match status" value="1"/>
</dbReference>
<keyword evidence="13" id="KW-1185">Reference proteome</keyword>
<evidence type="ECO:0000313" key="12">
    <source>
        <dbReference type="EMBL" id="EST07655.1"/>
    </source>
</evidence>
<dbReference type="InterPro" id="IPR000634">
    <property type="entry name" value="Ser/Thr_deHydtase_PyrdxlP-BS"/>
</dbReference>
<dbReference type="OMA" id="AEQGCEH"/>
<evidence type="ECO:0000256" key="4">
    <source>
        <dbReference type="ARBA" id="ARBA00010869"/>
    </source>
</evidence>
<dbReference type="eggNOG" id="KOG1250">
    <property type="taxonomic scope" value="Eukaryota"/>
</dbReference>
<comment type="pathway">
    <text evidence="3">Carbohydrate biosynthesis; gluconeogenesis.</text>
</comment>
<keyword evidence="9" id="KW-0456">Lyase</keyword>
<reference evidence="13" key="1">
    <citation type="journal article" date="2013" name="Genome Announc.">
        <title>Draft genome sequence of Pseudozyma brasiliensis sp. nov. strain GHG001, a high producer of endo-1,4-xylanase isolated from an insect pest of sugarcane.</title>
        <authorList>
            <person name="Oliveira J.V.D.C."/>
            <person name="dos Santos R.A.C."/>
            <person name="Borges T.A."/>
            <person name="Riano-Pachon D.M."/>
            <person name="Goldman G.H."/>
        </authorList>
    </citation>
    <scope>NUCLEOTIDE SEQUENCE [LARGE SCALE GENOMIC DNA]</scope>
    <source>
        <strain evidence="13">GHG001</strain>
    </source>
</reference>
<evidence type="ECO:0000259" key="11">
    <source>
        <dbReference type="Pfam" id="PF00291"/>
    </source>
</evidence>
<dbReference type="GO" id="GO:0003941">
    <property type="term" value="F:L-serine ammonia-lyase activity"/>
    <property type="evidence" value="ECO:0007669"/>
    <property type="project" value="UniProtKB-EC"/>
</dbReference>
<evidence type="ECO:0000256" key="1">
    <source>
        <dbReference type="ARBA" id="ARBA00001933"/>
    </source>
</evidence>
<evidence type="ECO:0000256" key="8">
    <source>
        <dbReference type="ARBA" id="ARBA00022898"/>
    </source>
</evidence>
<dbReference type="GO" id="GO:0005737">
    <property type="term" value="C:cytoplasm"/>
    <property type="evidence" value="ECO:0007669"/>
    <property type="project" value="UniProtKB-SubCell"/>
</dbReference>
<dbReference type="GO" id="GO:0006565">
    <property type="term" value="P:L-serine catabolic process"/>
    <property type="evidence" value="ECO:0007669"/>
    <property type="project" value="TreeGrafter"/>
</dbReference>
<dbReference type="RefSeq" id="XP_016292644.1">
    <property type="nucleotide sequence ID" value="XM_016437133.1"/>
</dbReference>
<dbReference type="SUPFAM" id="SSF53686">
    <property type="entry name" value="Tryptophan synthase beta subunit-like PLP-dependent enzymes"/>
    <property type="match status" value="1"/>
</dbReference>
<evidence type="ECO:0000256" key="10">
    <source>
        <dbReference type="ARBA" id="ARBA00049406"/>
    </source>
</evidence>
<dbReference type="GO" id="GO:0009097">
    <property type="term" value="P:isoleucine biosynthetic process"/>
    <property type="evidence" value="ECO:0007669"/>
    <property type="project" value="TreeGrafter"/>
</dbReference>
<comment type="similarity">
    <text evidence="4">Belongs to the serine/threonine dehydratase family.</text>
</comment>
<evidence type="ECO:0000256" key="6">
    <source>
        <dbReference type="ARBA" id="ARBA00022432"/>
    </source>
</evidence>
<evidence type="ECO:0000256" key="5">
    <source>
        <dbReference type="ARBA" id="ARBA00012093"/>
    </source>
</evidence>
<keyword evidence="7" id="KW-0963">Cytoplasm</keyword>
<dbReference type="InterPro" id="IPR001926">
    <property type="entry name" value="TrpB-like_PALP"/>
</dbReference>
<dbReference type="GO" id="GO:0004794">
    <property type="term" value="F:threonine deaminase activity"/>
    <property type="evidence" value="ECO:0007669"/>
    <property type="project" value="TreeGrafter"/>
</dbReference>
<dbReference type="GeneID" id="27419805"/>
<feature type="domain" description="Tryptophan synthase beta chain-like PALP" evidence="11">
    <location>
        <begin position="29"/>
        <end position="314"/>
    </location>
</feature>
<dbReference type="Gene3D" id="3.40.50.1100">
    <property type="match status" value="2"/>
</dbReference>
<dbReference type="GO" id="GO:0006567">
    <property type="term" value="P:L-threonine catabolic process"/>
    <property type="evidence" value="ECO:0007669"/>
    <property type="project" value="TreeGrafter"/>
</dbReference>
<dbReference type="InterPro" id="IPR050147">
    <property type="entry name" value="Ser/Thr_Dehydratase"/>
</dbReference>
<sequence>MTVPAEPEAILSPRSEIPPAASPLSAPLHHVTPLLFSPSLSARTGHNIYLKLDIDQPSGSFKLRGVGAICQSALAASGDTHLVSSSGGNAGLAVAYAASRAGVGCTIFVPASTETDVVERLRKEGARVVIGGDAWDVADAAAREEVRETGGTYVHPFEGEVLVNGHSSVVDEIYDQMPEGERVDVLVSSVGGGGLLRGIIQGVTRQGGKKPVLVGVQNFGVDSFNRSLDQWSACGEEGVVTLERIESKCTSMGTKKCSAATLRDAIEFQKDGGRLVSLTVTDELSASACWQFAEEKLPDGRKRMVELSCASALTTVYHPWVLERVLDGLEGEKGRKLNVVIEVCGGSKVNQAMLKEYKEKNGKMEGRDRIRVNGVDFPASSA</sequence>
<organism evidence="12 13">
    <name type="scientific">Kalmanozyma brasiliensis (strain GHG001)</name>
    <name type="common">Yeast</name>
    <name type="synonym">Pseudozyma brasiliensis</name>
    <dbReference type="NCBI Taxonomy" id="1365824"/>
    <lineage>
        <taxon>Eukaryota</taxon>
        <taxon>Fungi</taxon>
        <taxon>Dikarya</taxon>
        <taxon>Basidiomycota</taxon>
        <taxon>Ustilaginomycotina</taxon>
        <taxon>Ustilaginomycetes</taxon>
        <taxon>Ustilaginales</taxon>
        <taxon>Ustilaginaceae</taxon>
        <taxon>Kalmanozyma</taxon>
    </lineage>
</organism>
<keyword evidence="6" id="KW-0312">Gluconeogenesis</keyword>
<comment type="catalytic activity">
    <reaction evidence="10">
        <text>L-serine = pyruvate + NH4(+)</text>
        <dbReference type="Rhea" id="RHEA:19169"/>
        <dbReference type="ChEBI" id="CHEBI:15361"/>
        <dbReference type="ChEBI" id="CHEBI:28938"/>
        <dbReference type="ChEBI" id="CHEBI:33384"/>
        <dbReference type="EC" id="4.3.1.17"/>
    </reaction>
</comment>
<dbReference type="AlphaFoldDB" id="V5ERA7"/>
<dbReference type="Pfam" id="PF00291">
    <property type="entry name" value="PALP"/>
    <property type="match status" value="1"/>
</dbReference>
<proteinExistence type="inferred from homology"/>
<evidence type="ECO:0000256" key="3">
    <source>
        <dbReference type="ARBA" id="ARBA00004742"/>
    </source>
</evidence>
<evidence type="ECO:0000256" key="9">
    <source>
        <dbReference type="ARBA" id="ARBA00023239"/>
    </source>
</evidence>
<dbReference type="PANTHER" id="PTHR48078:SF2">
    <property type="entry name" value="CATABOLIC L-SERINE_THREONINE DEHYDRATASE"/>
    <property type="match status" value="1"/>
</dbReference>
<comment type="cofactor">
    <cofactor evidence="1">
        <name>pyridoxal 5'-phosphate</name>
        <dbReference type="ChEBI" id="CHEBI:597326"/>
    </cofactor>
</comment>
<dbReference type="InterPro" id="IPR036052">
    <property type="entry name" value="TrpB-like_PALP_sf"/>
</dbReference>
<dbReference type="EMBL" id="KI545862">
    <property type="protein sequence ID" value="EST07655.1"/>
    <property type="molecule type" value="Genomic_DNA"/>
</dbReference>
<dbReference type="STRING" id="1365824.V5ERA7"/>
<dbReference type="PANTHER" id="PTHR48078">
    <property type="entry name" value="THREONINE DEHYDRATASE, MITOCHONDRIAL-RELATED"/>
    <property type="match status" value="1"/>
</dbReference>
<dbReference type="Proteomes" id="UP000019377">
    <property type="component" value="Unassembled WGS sequence"/>
</dbReference>
<accession>V5ERA7</accession>
<dbReference type="GO" id="GO:0006094">
    <property type="term" value="P:gluconeogenesis"/>
    <property type="evidence" value="ECO:0007669"/>
    <property type="project" value="UniProtKB-KW"/>
</dbReference>